<evidence type="ECO:0000313" key="2">
    <source>
        <dbReference type="Proteomes" id="UP000016721"/>
    </source>
</evidence>
<sequence length="102" mass="11139">MDQKDQMVLLTQQWLNGVYKDNINYSVIIDDGVTGWATITALTKALQIELGISTPNGNFGPATSAAFGSLSINSQPQDNWSNSEIISLQNKIFILQGALYCN</sequence>
<reference evidence="1 2" key="1">
    <citation type="journal article" date="2013" name="Genome Announc.">
        <title>Draft Genome Sequence of the Hydrogen- and Ethanol-Producing Bacterium Clostridium intestinale Strain URNW.</title>
        <authorList>
            <person name="Lal S."/>
            <person name="Ramachandran U."/>
            <person name="Zhang X."/>
            <person name="Sparling R."/>
            <person name="Levin D.B."/>
        </authorList>
    </citation>
    <scope>NUCLEOTIDE SEQUENCE [LARGE SCALE GENOMIC DNA]</scope>
    <source>
        <strain evidence="1 2">URNW</strain>
    </source>
</reference>
<comment type="caution">
    <text evidence="1">The sequence shown here is derived from an EMBL/GenBank/DDBJ whole genome shotgun (WGS) entry which is preliminary data.</text>
</comment>
<evidence type="ECO:0000313" key="1">
    <source>
        <dbReference type="EMBL" id="ERK30915.1"/>
    </source>
</evidence>
<accession>U2PWS1</accession>
<dbReference type="STRING" id="1294142.CINTURNW_1270"/>
<dbReference type="AlphaFoldDB" id="U2PWS1"/>
<dbReference type="EMBL" id="APJA01000012">
    <property type="protein sequence ID" value="ERK30915.1"/>
    <property type="molecule type" value="Genomic_DNA"/>
</dbReference>
<organism evidence="1 2">
    <name type="scientific">Clostridium intestinale URNW</name>
    <dbReference type="NCBI Taxonomy" id="1294142"/>
    <lineage>
        <taxon>Bacteria</taxon>
        <taxon>Bacillati</taxon>
        <taxon>Bacillota</taxon>
        <taxon>Clostridia</taxon>
        <taxon>Eubacteriales</taxon>
        <taxon>Clostridiaceae</taxon>
        <taxon>Clostridium</taxon>
    </lineage>
</organism>
<dbReference type="PATRIC" id="fig|1294142.3.peg.1279"/>
<dbReference type="HOGENOM" id="CLU_2272482_0_0_9"/>
<dbReference type="Proteomes" id="UP000016721">
    <property type="component" value="Unassembled WGS sequence"/>
</dbReference>
<protein>
    <submittedName>
        <fullName evidence="1">Uncharacterized protein</fullName>
    </submittedName>
</protein>
<dbReference type="RefSeq" id="WP_021801291.1">
    <property type="nucleotide sequence ID" value="NZ_KI273145.1"/>
</dbReference>
<keyword evidence="2" id="KW-1185">Reference proteome</keyword>
<proteinExistence type="predicted"/>
<name>U2PWS1_9CLOT</name>
<gene>
    <name evidence="1" type="ORF">CINTURNW_1270</name>
</gene>
<dbReference type="eggNOG" id="COG3409">
    <property type="taxonomic scope" value="Bacteria"/>
</dbReference>